<keyword evidence="2" id="KW-1185">Reference proteome</keyword>
<dbReference type="SUPFAM" id="SSF53098">
    <property type="entry name" value="Ribonuclease H-like"/>
    <property type="match status" value="1"/>
</dbReference>
<comment type="caution">
    <text evidence="1">The sequence shown here is derived from an EMBL/GenBank/DDBJ whole genome shotgun (WGS) entry which is preliminary data.</text>
</comment>
<dbReference type="AlphaFoldDB" id="A0A4R8IF67"/>
<dbReference type="Proteomes" id="UP000294914">
    <property type="component" value="Unassembled WGS sequence"/>
</dbReference>
<sequence>MAKKPEIYVSVDIEADGPIPGPHSMLSIGAVAYNEAGDELAHYSANLETLDGATAHHRMEAWWQHFPEAWAACRENPRPPQEVMPEFADWLSALPGNPIFTAWPATWDFMWIYWYFMRFTDSRPFGEHGIDMRSYAMGMRKRPFRECGKPYLPNRWFCEQEHNHIALDDAREQGELFMNMLQENLHGKSSDNNSDER</sequence>
<protein>
    <submittedName>
        <fullName evidence="1">DNA polymerase III epsilon subunit-like protein</fullName>
    </submittedName>
</protein>
<dbReference type="InterPro" id="IPR012337">
    <property type="entry name" value="RNaseH-like_sf"/>
</dbReference>
<evidence type="ECO:0000313" key="1">
    <source>
        <dbReference type="EMBL" id="TDX97772.1"/>
    </source>
</evidence>
<dbReference type="OrthoDB" id="9803925at2"/>
<dbReference type="EMBL" id="SOQX01000011">
    <property type="protein sequence ID" value="TDX97772.1"/>
    <property type="molecule type" value="Genomic_DNA"/>
</dbReference>
<dbReference type="Gene3D" id="3.30.420.10">
    <property type="entry name" value="Ribonuclease H-like superfamily/Ribonuclease H"/>
    <property type="match status" value="1"/>
</dbReference>
<name>A0A4R8IF67_9GAMM</name>
<gene>
    <name evidence="1" type="ORF">EDC23_2804</name>
</gene>
<dbReference type="InterPro" id="IPR036397">
    <property type="entry name" value="RNaseH_sf"/>
</dbReference>
<proteinExistence type="predicted"/>
<accession>A0A4R8IF67</accession>
<organism evidence="1 2">
    <name type="scientific">Thiohalophilus thiocyanatoxydans</name>
    <dbReference type="NCBI Taxonomy" id="381308"/>
    <lineage>
        <taxon>Bacteria</taxon>
        <taxon>Pseudomonadati</taxon>
        <taxon>Pseudomonadota</taxon>
        <taxon>Gammaproteobacteria</taxon>
        <taxon>Thiohalomonadales</taxon>
        <taxon>Thiohalophilaceae</taxon>
        <taxon>Thiohalophilus</taxon>
    </lineage>
</organism>
<dbReference type="GO" id="GO:0003676">
    <property type="term" value="F:nucleic acid binding"/>
    <property type="evidence" value="ECO:0007669"/>
    <property type="project" value="InterPro"/>
</dbReference>
<reference evidence="1 2" key="1">
    <citation type="submission" date="2019-03" db="EMBL/GenBank/DDBJ databases">
        <title>Genomic Encyclopedia of Type Strains, Phase IV (KMG-IV): sequencing the most valuable type-strain genomes for metagenomic binning, comparative biology and taxonomic classification.</title>
        <authorList>
            <person name="Goeker M."/>
        </authorList>
    </citation>
    <scope>NUCLEOTIDE SEQUENCE [LARGE SCALE GENOMIC DNA]</scope>
    <source>
        <strain evidence="1 2">DSM 16326</strain>
    </source>
</reference>
<evidence type="ECO:0000313" key="2">
    <source>
        <dbReference type="Proteomes" id="UP000294914"/>
    </source>
</evidence>
<dbReference type="RefSeq" id="WP_134085378.1">
    <property type="nucleotide sequence ID" value="NZ_SOQX01000011.1"/>
</dbReference>